<dbReference type="Pfam" id="PF00271">
    <property type="entry name" value="Helicase_C"/>
    <property type="match status" value="1"/>
</dbReference>
<keyword evidence="4" id="KW-0067">ATP-binding</keyword>
<evidence type="ECO:0000259" key="3">
    <source>
        <dbReference type="PROSITE" id="PS51194"/>
    </source>
</evidence>
<sequence>MSNFYNYPAQFETIISSAKEAEKYLHENLEVTGLYLRKTLEQWVHFIYENEPSLKLPYDTSINSLMKDTSFVDVLDNPTLLNMMHAIRQLGNKAVHNTGKTKITESQAIHTLNLLQNVSYYLMSLYNEEHVVKPKFEEDLIPLPVSLQNKKQEELILKLQKELQDKAELEKQLVEVQKERESNRKDTQKTILPPVDPNEAKTRELLIDYMLEEAGWDLSLANVQEFKVKGMPNNLEEGYADYVLWGNDGKPLAVVEAKRTSRDYNSGRHQAELYAKCLENEFGQLPNIFLTNGYEISYYDWNYPIRPVNGYYTKDELILNIQRRTSKHHLNDITIDEDITNRYYQIEAIKSVAERFEARHRGALLVMATGTGKTRTAAALIDILSKANWAKRVLFLADRTALVTQAKNNLNDYLSNLPSVNLVNEKEDTGSRVIFSTYQTLINLIDNEKLDSSKAYGVGHFDVIIFDEIHRSVYNKYKAIFNYFDGLKIGLTATPVDFSEKNTYELFGLTTGNPTYNYDLTKAVDDGYLVPYKSFSVQTKFQRDGIKYADLTEEEKLEYEEKFGDPITGEYPDEIESTALDQWIYNTNTADAILEYLMENGIKVENNSKLGKTIIFAKKHEHAEFLRKRFNANYPELNDQFLKVIDYQTEYRHDLLSDFKIKHKSPQIACSVDMLDTGIDVPEVVNLVFLKPVKSRVKFWQMIGRGTRLCHNLFGHEDHKKDFLILDFCQNFEFFLENPRGVTALKQKSLAEKLFSLRLQVSQILMEQDDELKKLGNDMISYLHQQVTNLYQEKRTSFIVRPHLKIIEKYQDKNKWLNITSVEYQDIIDNIAHLVYDKDPDNSALSFDLMMLDFMLSHLNGDKKQMFFITRMVNISNKLKKQSNIPQVNSKITTIKAISDESYWKDIDALQLEHLRVELRSLIKFLSEETRGTVYTSLEDSITAVSESPEIYESRSFDKEAYKVKMEQFIKENQYDLTIDKIRKNIKVTKDDLDYIEKFLFEQGSMGSKEVFKEVYGEKPLGEFIRSVVGLDKVEAKNAFSRLVNFASLNTHQIQFMDLIIDYFSVNGVMDVKQLFNPPFSDIYAGGMIKLFDNEVALKIADTVKEINSNCVVA</sequence>
<keyword evidence="4" id="KW-0347">Helicase</keyword>
<keyword evidence="1" id="KW-0175">Coiled coil</keyword>
<dbReference type="Proteomes" id="UP001209107">
    <property type="component" value="Unassembled WGS sequence"/>
</dbReference>
<keyword evidence="4" id="KW-0547">Nucleotide-binding</keyword>
<dbReference type="PROSITE" id="PS51192">
    <property type="entry name" value="HELICASE_ATP_BIND_1"/>
    <property type="match status" value="1"/>
</dbReference>
<dbReference type="CDD" id="cd18799">
    <property type="entry name" value="SF2_C_EcoAI-like"/>
    <property type="match status" value="1"/>
</dbReference>
<dbReference type="Pfam" id="PF04313">
    <property type="entry name" value="HSDR_N"/>
    <property type="match status" value="1"/>
</dbReference>
<gene>
    <name evidence="4" type="ORF">OK344_05165</name>
</gene>
<organism evidence="4 5">
    <name type="scientific">Kaistella yananensis</name>
    <dbReference type="NCBI Taxonomy" id="2989820"/>
    <lineage>
        <taxon>Bacteria</taxon>
        <taxon>Pseudomonadati</taxon>
        <taxon>Bacteroidota</taxon>
        <taxon>Flavobacteriia</taxon>
        <taxon>Flavobacteriales</taxon>
        <taxon>Weeksellaceae</taxon>
        <taxon>Chryseobacterium group</taxon>
        <taxon>Kaistella</taxon>
    </lineage>
</organism>
<feature type="coiled-coil region" evidence="1">
    <location>
        <begin position="149"/>
        <end position="186"/>
    </location>
</feature>
<dbReference type="InterPro" id="IPR050742">
    <property type="entry name" value="Helicase_Restrict-Modif_Enz"/>
</dbReference>
<dbReference type="PANTHER" id="PTHR47396">
    <property type="entry name" value="TYPE I RESTRICTION ENZYME ECOKI R PROTEIN"/>
    <property type="match status" value="1"/>
</dbReference>
<dbReference type="Pfam" id="PF04851">
    <property type="entry name" value="ResIII"/>
    <property type="match status" value="1"/>
</dbReference>
<dbReference type="SUPFAM" id="SSF52540">
    <property type="entry name" value="P-loop containing nucleoside triphosphate hydrolases"/>
    <property type="match status" value="2"/>
</dbReference>
<dbReference type="PANTHER" id="PTHR47396:SF1">
    <property type="entry name" value="ATP-DEPENDENT HELICASE IRC3-RELATED"/>
    <property type="match status" value="1"/>
</dbReference>
<keyword evidence="5" id="KW-1185">Reference proteome</keyword>
<dbReference type="InterPro" id="IPR027417">
    <property type="entry name" value="P-loop_NTPase"/>
</dbReference>
<evidence type="ECO:0000256" key="1">
    <source>
        <dbReference type="SAM" id="Coils"/>
    </source>
</evidence>
<reference evidence="4 5" key="1">
    <citation type="submission" date="2022-10" db="EMBL/GenBank/DDBJ databases">
        <title>Kaistella sp. BT-6-1-3.</title>
        <authorList>
            <person name="Ai J."/>
            <person name="Deng Z."/>
        </authorList>
    </citation>
    <scope>NUCLEOTIDE SEQUENCE [LARGE SCALE GENOMIC DNA]</scope>
    <source>
        <strain evidence="4 5">BT6-1-3</strain>
    </source>
</reference>
<proteinExistence type="predicted"/>
<dbReference type="GO" id="GO:0004386">
    <property type="term" value="F:helicase activity"/>
    <property type="evidence" value="ECO:0007669"/>
    <property type="project" value="UniProtKB-KW"/>
</dbReference>
<feature type="domain" description="Helicase C-terminal" evidence="3">
    <location>
        <begin position="596"/>
        <end position="772"/>
    </location>
</feature>
<evidence type="ECO:0000259" key="2">
    <source>
        <dbReference type="PROSITE" id="PS51192"/>
    </source>
</evidence>
<dbReference type="CDD" id="cd18032">
    <property type="entry name" value="DEXHc_RE_I_III_res"/>
    <property type="match status" value="1"/>
</dbReference>
<dbReference type="Gene3D" id="3.40.50.300">
    <property type="entry name" value="P-loop containing nucleotide triphosphate hydrolases"/>
    <property type="match status" value="2"/>
</dbReference>
<name>A0ABT3JLF4_9FLAO</name>
<dbReference type="InterPro" id="IPR001650">
    <property type="entry name" value="Helicase_C-like"/>
</dbReference>
<dbReference type="PROSITE" id="PS51194">
    <property type="entry name" value="HELICASE_CTER"/>
    <property type="match status" value="1"/>
</dbReference>
<protein>
    <submittedName>
        <fullName evidence="4">DEAD/DEAH box helicase family protein</fullName>
    </submittedName>
</protein>
<keyword evidence="4" id="KW-0378">Hydrolase</keyword>
<evidence type="ECO:0000313" key="5">
    <source>
        <dbReference type="Proteomes" id="UP001209107"/>
    </source>
</evidence>
<dbReference type="RefSeq" id="WP_265143777.1">
    <property type="nucleotide sequence ID" value="NZ_JAPCHZ010000002.1"/>
</dbReference>
<dbReference type="InterPro" id="IPR006935">
    <property type="entry name" value="Helicase/UvrB_N"/>
</dbReference>
<dbReference type="InterPro" id="IPR014001">
    <property type="entry name" value="Helicase_ATP-bd"/>
</dbReference>
<accession>A0ABT3JLF4</accession>
<dbReference type="SMART" id="SM00487">
    <property type="entry name" value="DEXDc"/>
    <property type="match status" value="1"/>
</dbReference>
<feature type="domain" description="Helicase ATP-binding" evidence="2">
    <location>
        <begin position="354"/>
        <end position="513"/>
    </location>
</feature>
<dbReference type="InterPro" id="IPR013670">
    <property type="entry name" value="EcoEI_R_C_dom"/>
</dbReference>
<dbReference type="EMBL" id="JAPCHZ010000002">
    <property type="protein sequence ID" value="MCW4451593.1"/>
    <property type="molecule type" value="Genomic_DNA"/>
</dbReference>
<evidence type="ECO:0000313" key="4">
    <source>
        <dbReference type="EMBL" id="MCW4451593.1"/>
    </source>
</evidence>
<comment type="caution">
    <text evidence="4">The sequence shown here is derived from an EMBL/GenBank/DDBJ whole genome shotgun (WGS) entry which is preliminary data.</text>
</comment>
<dbReference type="Gene3D" id="3.90.1570.30">
    <property type="match status" value="1"/>
</dbReference>
<dbReference type="Pfam" id="PF08463">
    <property type="entry name" value="EcoEI_R_C"/>
    <property type="match status" value="1"/>
</dbReference>
<dbReference type="InterPro" id="IPR007409">
    <property type="entry name" value="Restrct_endonuc_type1_HsdR_N"/>
</dbReference>